<evidence type="ECO:0000313" key="8">
    <source>
        <dbReference type="Proteomes" id="UP001291309"/>
    </source>
</evidence>
<feature type="transmembrane region" description="Helical" evidence="6">
    <location>
        <begin position="466"/>
        <end position="484"/>
    </location>
</feature>
<keyword evidence="8" id="KW-1185">Reference proteome</keyword>
<evidence type="ECO:0000256" key="1">
    <source>
        <dbReference type="ARBA" id="ARBA00004141"/>
    </source>
</evidence>
<reference evidence="7 8" key="1">
    <citation type="submission" date="2023-12" db="EMBL/GenBank/DDBJ databases">
        <title>the genome sequence of Hyalangium sp. s54d21.</title>
        <authorList>
            <person name="Zhang X."/>
        </authorList>
    </citation>
    <scope>NUCLEOTIDE SEQUENCE [LARGE SCALE GENOMIC DNA]</scope>
    <source>
        <strain evidence="8">s54d21</strain>
    </source>
</reference>
<feature type="transmembrane region" description="Helical" evidence="6">
    <location>
        <begin position="82"/>
        <end position="105"/>
    </location>
</feature>
<keyword evidence="4 6" id="KW-1133">Transmembrane helix</keyword>
<evidence type="ECO:0000256" key="4">
    <source>
        <dbReference type="ARBA" id="ARBA00022989"/>
    </source>
</evidence>
<feature type="transmembrane region" description="Helical" evidence="6">
    <location>
        <begin position="576"/>
        <end position="597"/>
    </location>
</feature>
<evidence type="ECO:0000256" key="2">
    <source>
        <dbReference type="ARBA" id="ARBA00022448"/>
    </source>
</evidence>
<feature type="transmembrane region" description="Helical" evidence="6">
    <location>
        <begin position="201"/>
        <end position="224"/>
    </location>
</feature>
<dbReference type="Pfam" id="PF03169">
    <property type="entry name" value="OPT"/>
    <property type="match status" value="1"/>
</dbReference>
<feature type="transmembrane region" description="Helical" evidence="6">
    <location>
        <begin position="50"/>
        <end position="70"/>
    </location>
</feature>
<organism evidence="7 8">
    <name type="scientific">Hyalangium rubrum</name>
    <dbReference type="NCBI Taxonomy" id="3103134"/>
    <lineage>
        <taxon>Bacteria</taxon>
        <taxon>Pseudomonadati</taxon>
        <taxon>Myxococcota</taxon>
        <taxon>Myxococcia</taxon>
        <taxon>Myxococcales</taxon>
        <taxon>Cystobacterineae</taxon>
        <taxon>Archangiaceae</taxon>
        <taxon>Hyalangium</taxon>
    </lineage>
</organism>
<feature type="transmembrane region" description="Helical" evidence="6">
    <location>
        <begin position="368"/>
        <end position="385"/>
    </location>
</feature>
<name>A0ABU5HEL5_9BACT</name>
<evidence type="ECO:0000256" key="6">
    <source>
        <dbReference type="SAM" id="Phobius"/>
    </source>
</evidence>
<feature type="transmembrane region" description="Helical" evidence="6">
    <location>
        <begin position="318"/>
        <end position="338"/>
    </location>
</feature>
<feature type="transmembrane region" description="Helical" evidence="6">
    <location>
        <begin position="345"/>
        <end position="362"/>
    </location>
</feature>
<dbReference type="RefSeq" id="WP_321550411.1">
    <property type="nucleotide sequence ID" value="NZ_JAXIVS010000015.1"/>
</dbReference>
<keyword evidence="2" id="KW-0813">Transport</keyword>
<dbReference type="PANTHER" id="PTHR31645:SF0">
    <property type="entry name" value="OLIGOPEPTIDE TRANSPORTER YGL114W-RELATED"/>
    <property type="match status" value="1"/>
</dbReference>
<evidence type="ECO:0000256" key="5">
    <source>
        <dbReference type="ARBA" id="ARBA00023136"/>
    </source>
</evidence>
<accession>A0ABU5HEL5</accession>
<dbReference type="Proteomes" id="UP001291309">
    <property type="component" value="Unassembled WGS sequence"/>
</dbReference>
<feature type="transmembrane region" description="Helical" evidence="6">
    <location>
        <begin position="111"/>
        <end position="131"/>
    </location>
</feature>
<feature type="transmembrane region" description="Helical" evidence="6">
    <location>
        <begin position="293"/>
        <end position="312"/>
    </location>
</feature>
<feature type="transmembrane region" description="Helical" evidence="6">
    <location>
        <begin position="244"/>
        <end position="264"/>
    </location>
</feature>
<evidence type="ECO:0000313" key="7">
    <source>
        <dbReference type="EMBL" id="MDY7231705.1"/>
    </source>
</evidence>
<feature type="transmembrane region" description="Helical" evidence="6">
    <location>
        <begin position="406"/>
        <end position="430"/>
    </location>
</feature>
<comment type="caution">
    <text evidence="7">The sequence shown here is derived from an EMBL/GenBank/DDBJ whole genome shotgun (WGS) entry which is preliminary data.</text>
</comment>
<dbReference type="PANTHER" id="PTHR31645">
    <property type="entry name" value="OLIGOPEPTIDE TRANSPORTER YGL114W-RELATED"/>
    <property type="match status" value="1"/>
</dbReference>
<dbReference type="EMBL" id="JAXIVS010000015">
    <property type="protein sequence ID" value="MDY7231705.1"/>
    <property type="molecule type" value="Genomic_DNA"/>
</dbReference>
<comment type="subcellular location">
    <subcellularLocation>
        <location evidence="1">Membrane</location>
        <topology evidence="1">Multi-pass membrane protein</topology>
    </subcellularLocation>
</comment>
<keyword evidence="5 6" id="KW-0472">Membrane</keyword>
<evidence type="ECO:0000256" key="3">
    <source>
        <dbReference type="ARBA" id="ARBA00022692"/>
    </source>
</evidence>
<proteinExistence type="predicted"/>
<feature type="transmembrane region" description="Helical" evidence="6">
    <location>
        <begin position="505"/>
        <end position="528"/>
    </location>
</feature>
<keyword evidence="3 6" id="KW-0812">Transmembrane</keyword>
<feature type="transmembrane region" description="Helical" evidence="6">
    <location>
        <begin position="21"/>
        <end position="44"/>
    </location>
</feature>
<sequence>MPQDPEGPRFRFLPPVGSWKFHLLLSAVAIFILGPLGGVASAYMNFSLGFFVGGQVLAGILGSAVTYGYGPEGKHGANYMQTMAASVASLCAMSALIQAMVWLGMPMPETWKLMLFMACIGMFGVGVGMLYTPLLVDKLQLEYPSGYAVANILRALTDKRLLKVSIAKLGGGTGLGAAVAWLTEHVEAVARLATSASTFGAGMVVGSRVTVPAILGGLAGLGLAPYLREIGWLGPNDPFRKTGFLIALAMICGAALVDISLLAVKAVARIRARAGAAEVDTEPAWKKVNVPRLIAWVGFWGAAVVVVATQVLDQPIGFVLFGLGLSLLFVLINGISLGITDQNPISSAFVISVLLMSLLGLTEPLVGMMVSSILLVATAVGCDMQQDRSTGWRLGTNRLLQFRYQVIGILMGAVLCVGLAKLFMTAYPVLTVNLFDNPEAKQGQWSSAMTYKLVGAVKDIGHLSGYKVKAILIGLSIGFVIEVLRKVVRGNARYQRYVQGSRKGFVLGWTMDAVVLASPYATSFGGFVDLPVSLWFGAGGILTSVWNTMGARAAAPKEGSTELPSDMSTTSLIGGGLIAGESLYFLIVGIIGLLALLG</sequence>
<dbReference type="InterPro" id="IPR045035">
    <property type="entry name" value="YSL-like"/>
</dbReference>
<protein>
    <submittedName>
        <fullName evidence="7">OPT/YSL family transporter</fullName>
    </submittedName>
</protein>
<gene>
    <name evidence="7" type="ORF">SYV04_35285</name>
</gene>
<dbReference type="InterPro" id="IPR004813">
    <property type="entry name" value="OPT"/>
</dbReference>